<dbReference type="Gene3D" id="3.40.430.10">
    <property type="entry name" value="Dihydrofolate Reductase, subunit A"/>
    <property type="match status" value="2"/>
</dbReference>
<dbReference type="PROSITE" id="PS00903">
    <property type="entry name" value="CYT_DCMP_DEAMINASES_1"/>
    <property type="match status" value="1"/>
</dbReference>
<dbReference type="PANTHER" id="PTHR38011:SF7">
    <property type="entry name" value="2,5-DIAMINO-6-RIBOSYLAMINO-4(3H)-PYRIMIDINONE 5'-PHOSPHATE REDUCTASE"/>
    <property type="match status" value="1"/>
</dbReference>
<dbReference type="GO" id="GO:0008270">
    <property type="term" value="F:zinc ion binding"/>
    <property type="evidence" value="ECO:0007669"/>
    <property type="project" value="InterPro"/>
</dbReference>
<evidence type="ECO:0000256" key="10">
    <source>
        <dbReference type="ARBA" id="ARBA00023002"/>
    </source>
</evidence>
<dbReference type="InterPro" id="IPR002734">
    <property type="entry name" value="RibDG_C"/>
</dbReference>
<proteinExistence type="inferred from homology"/>
<keyword evidence="7 12" id="KW-0479">Metal-binding</keyword>
<feature type="binding site" evidence="14">
    <location>
        <position position="211"/>
    </location>
    <ligand>
        <name>substrate</name>
    </ligand>
</feature>
<organism evidence="17 18">
    <name type="scientific">Methylacidiphilum kamchatkense Kam1</name>
    <dbReference type="NCBI Taxonomy" id="1202785"/>
    <lineage>
        <taxon>Bacteria</taxon>
        <taxon>Pseudomonadati</taxon>
        <taxon>Verrucomicrobiota</taxon>
        <taxon>Methylacidiphilae</taxon>
        <taxon>Methylacidiphilales</taxon>
        <taxon>Methylacidiphilaceae</taxon>
        <taxon>Methylacidiphilum (ex Ratnadevi et al. 2023)</taxon>
    </lineage>
</organism>
<dbReference type="PROSITE" id="PS51747">
    <property type="entry name" value="CYT_DCMP_DEAMINASES_2"/>
    <property type="match status" value="1"/>
</dbReference>
<dbReference type="CDD" id="cd01284">
    <property type="entry name" value="Riboflavin_deaminase-reductase"/>
    <property type="match status" value="1"/>
</dbReference>
<dbReference type="GO" id="GO:0008703">
    <property type="term" value="F:5-amino-6-(5-phosphoribosylamino)uracil reductase activity"/>
    <property type="evidence" value="ECO:0007669"/>
    <property type="project" value="UniProtKB-EC"/>
</dbReference>
<dbReference type="EMBL" id="CP037899">
    <property type="protein sequence ID" value="QDQ41950.1"/>
    <property type="molecule type" value="Genomic_DNA"/>
</dbReference>
<evidence type="ECO:0000256" key="1">
    <source>
        <dbReference type="ARBA" id="ARBA00002151"/>
    </source>
</evidence>
<dbReference type="InterPro" id="IPR004794">
    <property type="entry name" value="Eubact_RibD"/>
</dbReference>
<name>A0A516TL24_9BACT</name>
<evidence type="ECO:0000256" key="12">
    <source>
        <dbReference type="PIRNR" id="PIRNR006769"/>
    </source>
</evidence>
<keyword evidence="8 12" id="KW-0862">Zinc</keyword>
<evidence type="ECO:0000256" key="11">
    <source>
        <dbReference type="ARBA" id="ARBA00023268"/>
    </source>
</evidence>
<feature type="binding site" evidence="14">
    <location>
        <position position="203"/>
    </location>
    <ligand>
        <name>substrate</name>
    </ligand>
</feature>
<keyword evidence="11" id="KW-0511">Multifunctional enzyme</keyword>
<evidence type="ECO:0000256" key="6">
    <source>
        <dbReference type="ARBA" id="ARBA00022619"/>
    </source>
</evidence>
<feature type="binding site" evidence="14">
    <location>
        <position position="177"/>
    </location>
    <ligand>
        <name>NADP(+)</name>
        <dbReference type="ChEBI" id="CHEBI:58349"/>
    </ligand>
</feature>
<evidence type="ECO:0000256" key="15">
    <source>
        <dbReference type="PIRSR" id="PIRSR006769-3"/>
    </source>
</evidence>
<dbReference type="PANTHER" id="PTHR38011">
    <property type="entry name" value="DIHYDROFOLATE REDUCTASE FAMILY PROTEIN (AFU_ORTHOLOGUE AFUA_8G06820)"/>
    <property type="match status" value="1"/>
</dbReference>
<evidence type="ECO:0000256" key="9">
    <source>
        <dbReference type="ARBA" id="ARBA00022857"/>
    </source>
</evidence>
<feature type="binding site" evidence="14">
    <location>
        <position position="191"/>
    </location>
    <ligand>
        <name>substrate</name>
    </ligand>
</feature>
<dbReference type="RefSeq" id="WP_052250449.1">
    <property type="nucleotide sequence ID" value="NZ_JQNX01000003.1"/>
</dbReference>
<dbReference type="Pfam" id="PF01872">
    <property type="entry name" value="RibD_C"/>
    <property type="match status" value="1"/>
</dbReference>
<keyword evidence="12 17" id="KW-0378">Hydrolase</keyword>
<feature type="binding site" evidence="15">
    <location>
        <position position="83"/>
    </location>
    <ligand>
        <name>Zn(2+)</name>
        <dbReference type="ChEBI" id="CHEBI:29105"/>
        <note>catalytic</note>
    </ligand>
</feature>
<protein>
    <recommendedName>
        <fullName evidence="12">Riboflavin biosynthesis protein RibD</fullName>
    </recommendedName>
    <domain>
        <recommendedName>
            <fullName evidence="12">Diaminohydroxyphosphoribosylaminopyrimidine deaminase</fullName>
            <shortName evidence="12">DRAP deaminase</shortName>
            <ecNumber evidence="12">3.5.4.26</ecNumber>
        </recommendedName>
        <alternativeName>
            <fullName evidence="12">Riboflavin-specific deaminase</fullName>
        </alternativeName>
    </domain>
    <domain>
        <recommendedName>
            <fullName evidence="12">5-amino-6-(5-phosphoribosylamino)uracil reductase</fullName>
            <ecNumber evidence="12">1.1.1.193</ecNumber>
        </recommendedName>
        <alternativeName>
            <fullName evidence="12">HTP reductase</fullName>
        </alternativeName>
    </domain>
</protein>
<accession>A0A516TL24</accession>
<evidence type="ECO:0000256" key="2">
    <source>
        <dbReference type="ARBA" id="ARBA00004882"/>
    </source>
</evidence>
<evidence type="ECO:0000256" key="5">
    <source>
        <dbReference type="ARBA" id="ARBA00007417"/>
    </source>
</evidence>
<dbReference type="EC" id="1.1.1.193" evidence="12"/>
<dbReference type="PIRSF" id="PIRSF006769">
    <property type="entry name" value="RibD"/>
    <property type="match status" value="1"/>
</dbReference>
<evidence type="ECO:0000256" key="8">
    <source>
        <dbReference type="ARBA" id="ARBA00022833"/>
    </source>
</evidence>
<sequence length="365" mass="40300">MKSFSLDDRYWMQEAFKLALLGEGLTSPNPSVGAVIVKNGGIIGKGYHKKAGAPHAEIEAIEDAKRHGYSVSGSTLYVTLEPCTCWGKTPPCSLRIIEEKISRVVAGSPDPNPKNKPRAMEIFRAQGIDFSWEILPEAIFLNRGFYHWIVTGTPWVIGKMAMAIDGSFSAGIGDEKWISGLPARTVAHKLRMVSDGILIGAQTARHDNPLLTIRHVDKKYKVQPWRAIVSLSGSLPKELFLFTDSFKERTLLFVRVPLEMVLEELGSRTVATLLVEGGKTIFQAFLSKGLMHEVAFFLSPLIIGKAHHTEWSNSMIASKALSSPIPLINPSWEDLKGDIYCHGLLLKGAQFLEEIRNQAINPANV</sequence>
<comment type="function">
    <text evidence="1 12">Converts 2,5-diamino-6-(ribosylamino)-4(3h)-pyrimidinone 5'-phosphate into 5-amino-6-(ribosylamino)-2,4(1h,3h)-pyrimidinedione 5'-phosphate.</text>
</comment>
<dbReference type="GO" id="GO:0008835">
    <property type="term" value="F:diaminohydroxyphosphoribosylaminopyrimidine deaminase activity"/>
    <property type="evidence" value="ECO:0007669"/>
    <property type="project" value="UniProtKB-EC"/>
</dbReference>
<feature type="active site" description="Proton donor" evidence="13">
    <location>
        <position position="57"/>
    </location>
</feature>
<evidence type="ECO:0000256" key="3">
    <source>
        <dbReference type="ARBA" id="ARBA00004910"/>
    </source>
</evidence>
<dbReference type="AlphaFoldDB" id="A0A516TL24"/>
<dbReference type="UniPathway" id="UPA00275">
    <property type="reaction ID" value="UER00401"/>
</dbReference>
<keyword evidence="6 12" id="KW-0686">Riboflavin biosynthesis</keyword>
<keyword evidence="10 12" id="KW-0560">Oxidoreductase</keyword>
<feature type="binding site" evidence="14">
    <location>
        <position position="161"/>
    </location>
    <ligand>
        <name>NADP(+)</name>
        <dbReference type="ChEBI" id="CHEBI:58349"/>
    </ligand>
</feature>
<dbReference type="NCBIfam" id="TIGR00326">
    <property type="entry name" value="eubact_ribD"/>
    <property type="match status" value="1"/>
</dbReference>
<feature type="binding site" evidence="14">
    <location>
        <position position="214"/>
    </location>
    <ligand>
        <name>substrate</name>
    </ligand>
</feature>
<dbReference type="Proteomes" id="UP000315925">
    <property type="component" value="Chromosome"/>
</dbReference>
<evidence type="ECO:0000259" key="16">
    <source>
        <dbReference type="PROSITE" id="PS51747"/>
    </source>
</evidence>
<dbReference type="GO" id="GO:0009231">
    <property type="term" value="P:riboflavin biosynthetic process"/>
    <property type="evidence" value="ECO:0007669"/>
    <property type="project" value="UniProtKB-UniPathway"/>
</dbReference>
<dbReference type="KEGG" id="mkc:kam1_704"/>
<comment type="catalytic activity">
    <reaction evidence="12">
        <text>2,5-diamino-6-hydroxy-4-(5-phosphoribosylamino)-pyrimidine + H2O + H(+) = 5-amino-6-(5-phospho-D-ribosylamino)uracil + NH4(+)</text>
        <dbReference type="Rhea" id="RHEA:21868"/>
        <dbReference type="ChEBI" id="CHEBI:15377"/>
        <dbReference type="ChEBI" id="CHEBI:15378"/>
        <dbReference type="ChEBI" id="CHEBI:28938"/>
        <dbReference type="ChEBI" id="CHEBI:58453"/>
        <dbReference type="ChEBI" id="CHEBI:58614"/>
        <dbReference type="EC" id="3.5.4.26"/>
    </reaction>
</comment>
<keyword evidence="9 12" id="KW-0521">NADP</keyword>
<evidence type="ECO:0000313" key="18">
    <source>
        <dbReference type="Proteomes" id="UP000315925"/>
    </source>
</evidence>
<evidence type="ECO:0000256" key="7">
    <source>
        <dbReference type="ARBA" id="ARBA00022723"/>
    </source>
</evidence>
<evidence type="ECO:0000256" key="13">
    <source>
        <dbReference type="PIRSR" id="PIRSR006769-1"/>
    </source>
</evidence>
<feature type="binding site" evidence="14">
    <location>
        <position position="276"/>
    </location>
    <ligand>
        <name>substrate</name>
    </ligand>
</feature>
<feature type="binding site" evidence="15">
    <location>
        <position position="55"/>
    </location>
    <ligand>
        <name>Zn(2+)</name>
        <dbReference type="ChEBI" id="CHEBI:29105"/>
        <note>catalytic</note>
    </ligand>
</feature>
<dbReference type="InterPro" id="IPR024072">
    <property type="entry name" value="DHFR-like_dom_sf"/>
</dbReference>
<evidence type="ECO:0000256" key="4">
    <source>
        <dbReference type="ARBA" id="ARBA00005259"/>
    </source>
</evidence>
<feature type="binding site" evidence="15">
    <location>
        <position position="92"/>
    </location>
    <ligand>
        <name>Zn(2+)</name>
        <dbReference type="ChEBI" id="CHEBI:29105"/>
        <note>catalytic</note>
    </ligand>
</feature>
<comment type="catalytic activity">
    <reaction evidence="12">
        <text>5-amino-6-(5-phospho-D-ribitylamino)uracil + NADP(+) = 5-amino-6-(5-phospho-D-ribosylamino)uracil + NADPH + H(+)</text>
        <dbReference type="Rhea" id="RHEA:17845"/>
        <dbReference type="ChEBI" id="CHEBI:15378"/>
        <dbReference type="ChEBI" id="CHEBI:57783"/>
        <dbReference type="ChEBI" id="CHEBI:58349"/>
        <dbReference type="ChEBI" id="CHEBI:58421"/>
        <dbReference type="ChEBI" id="CHEBI:58453"/>
        <dbReference type="EC" id="1.1.1.193"/>
    </reaction>
</comment>
<comment type="pathway">
    <text evidence="3 12">Cofactor biosynthesis; riboflavin biosynthesis; 5-amino-6-(D-ribitylamino)uracil from GTP: step 3/4.</text>
</comment>
<comment type="similarity">
    <text evidence="5 12">In the C-terminal section; belongs to the HTP reductase family.</text>
</comment>
<dbReference type="SUPFAM" id="SSF53927">
    <property type="entry name" value="Cytidine deaminase-like"/>
    <property type="match status" value="1"/>
</dbReference>
<gene>
    <name evidence="17" type="ORF">kam1_704</name>
</gene>
<reference evidence="18" key="1">
    <citation type="submission" date="2019-03" db="EMBL/GenBank/DDBJ databases">
        <title>Complete genome of Methylacidiphilum kamchatkense Kam1.</title>
        <authorList>
            <person name="Kruse T."/>
            <person name="Murarilal Ratnadevi C."/>
            <person name="Erikstad H.-A."/>
            <person name="Birkeland N.-K."/>
        </authorList>
    </citation>
    <scope>NUCLEOTIDE SEQUENCE [LARGE SCALE GENOMIC DNA]</scope>
    <source>
        <strain evidence="18">kam1</strain>
    </source>
</reference>
<dbReference type="Pfam" id="PF00383">
    <property type="entry name" value="dCMP_cyt_deam_1"/>
    <property type="match status" value="1"/>
</dbReference>
<dbReference type="OrthoDB" id="9800865at2"/>
<dbReference type="EC" id="3.5.4.26" evidence="12"/>
<dbReference type="InterPro" id="IPR050765">
    <property type="entry name" value="Riboflavin_Biosynth_HTPR"/>
</dbReference>
<feature type="binding site" evidence="14">
    <location>
        <begin position="278"/>
        <end position="284"/>
    </location>
    <ligand>
        <name>NADP(+)</name>
        <dbReference type="ChEBI" id="CHEBI:58349"/>
    </ligand>
</feature>
<evidence type="ECO:0000256" key="14">
    <source>
        <dbReference type="PIRSR" id="PIRSR006769-2"/>
    </source>
</evidence>
<comment type="cofactor">
    <cofactor evidence="12 15">
        <name>Zn(2+)</name>
        <dbReference type="ChEBI" id="CHEBI:29105"/>
    </cofactor>
    <text evidence="12 15">Binds 1 zinc ion.</text>
</comment>
<dbReference type="SUPFAM" id="SSF53597">
    <property type="entry name" value="Dihydrofolate reductase-like"/>
    <property type="match status" value="1"/>
</dbReference>
<feature type="binding site" evidence="14">
    <location>
        <position position="207"/>
    </location>
    <ligand>
        <name>NADP(+)</name>
        <dbReference type="ChEBI" id="CHEBI:58349"/>
    </ligand>
</feature>
<dbReference type="InterPro" id="IPR016192">
    <property type="entry name" value="APOBEC/CMP_deaminase_Zn-bd"/>
</dbReference>
<evidence type="ECO:0000313" key="17">
    <source>
        <dbReference type="EMBL" id="QDQ41950.1"/>
    </source>
</evidence>
<dbReference type="Gene3D" id="3.40.140.10">
    <property type="entry name" value="Cytidine Deaminase, domain 2"/>
    <property type="match status" value="1"/>
</dbReference>
<feature type="domain" description="CMP/dCMP-type deaminase" evidence="16">
    <location>
        <begin position="6"/>
        <end position="123"/>
    </location>
</feature>
<comment type="pathway">
    <text evidence="2 12">Cofactor biosynthesis; riboflavin biosynthesis; 5-amino-6-(D-ribitylamino)uracil from GTP: step 2/4.</text>
</comment>
<comment type="similarity">
    <text evidence="4 12">In the N-terminal section; belongs to the cytidine and deoxycytidylate deaminase family.</text>
</comment>
<dbReference type="InterPro" id="IPR016193">
    <property type="entry name" value="Cytidine_deaminase-like"/>
</dbReference>
<dbReference type="InterPro" id="IPR002125">
    <property type="entry name" value="CMP_dCMP_dom"/>
</dbReference>
<dbReference type="STRING" id="1202785.A946_04255"/>